<gene>
    <name evidence="1" type="ORF">ACFPZN_34075</name>
</gene>
<dbReference type="RefSeq" id="WP_378286432.1">
    <property type="nucleotide sequence ID" value="NZ_JBHSON010000057.1"/>
</dbReference>
<reference evidence="2" key="1">
    <citation type="journal article" date="2019" name="Int. J. Syst. Evol. Microbiol.">
        <title>The Global Catalogue of Microorganisms (GCM) 10K type strain sequencing project: providing services to taxonomists for standard genome sequencing and annotation.</title>
        <authorList>
            <consortium name="The Broad Institute Genomics Platform"/>
            <consortium name="The Broad Institute Genome Sequencing Center for Infectious Disease"/>
            <person name="Wu L."/>
            <person name="Ma J."/>
        </authorList>
    </citation>
    <scope>NUCLEOTIDE SEQUENCE [LARGE SCALE GENOMIC DNA]</scope>
    <source>
        <strain evidence="2">KCTC 42087</strain>
    </source>
</reference>
<proteinExistence type="predicted"/>
<accession>A0ABW1A7S5</accession>
<sequence>MGKLERPDVEIGASVEAEELVFRREPWTRVEHWAEPAGESASGSDRVNLPGRVEARVVYRDVRVDFRVAAALEG</sequence>
<organism evidence="1 2">
    <name type="scientific">Actinomadura rugatobispora</name>
    <dbReference type="NCBI Taxonomy" id="1994"/>
    <lineage>
        <taxon>Bacteria</taxon>
        <taxon>Bacillati</taxon>
        <taxon>Actinomycetota</taxon>
        <taxon>Actinomycetes</taxon>
        <taxon>Streptosporangiales</taxon>
        <taxon>Thermomonosporaceae</taxon>
        <taxon>Actinomadura</taxon>
    </lineage>
</organism>
<keyword evidence="2" id="KW-1185">Reference proteome</keyword>
<name>A0ABW1A7S5_9ACTN</name>
<protein>
    <submittedName>
        <fullName evidence="1">Uncharacterized protein</fullName>
    </submittedName>
</protein>
<dbReference type="Proteomes" id="UP001596074">
    <property type="component" value="Unassembled WGS sequence"/>
</dbReference>
<evidence type="ECO:0000313" key="2">
    <source>
        <dbReference type="Proteomes" id="UP001596074"/>
    </source>
</evidence>
<comment type="caution">
    <text evidence="1">The sequence shown here is derived from an EMBL/GenBank/DDBJ whole genome shotgun (WGS) entry which is preliminary data.</text>
</comment>
<evidence type="ECO:0000313" key="1">
    <source>
        <dbReference type="EMBL" id="MFC5750677.1"/>
    </source>
</evidence>
<dbReference type="EMBL" id="JBHSON010000057">
    <property type="protein sequence ID" value="MFC5750677.1"/>
    <property type="molecule type" value="Genomic_DNA"/>
</dbReference>